<dbReference type="InterPro" id="IPR008928">
    <property type="entry name" value="6-hairpin_glycosidase_sf"/>
</dbReference>
<dbReference type="PANTHER" id="PTHR10412">
    <property type="entry name" value="MANNOSYL-OLIGOSACCHARIDE GLUCOSIDASE"/>
    <property type="match status" value="1"/>
</dbReference>
<reference evidence="4" key="1">
    <citation type="journal article" date="2019" name="Int. J. Syst. Evol. Microbiol.">
        <title>The Global Catalogue of Microorganisms (GCM) 10K type strain sequencing project: providing services to taxonomists for standard genome sequencing and annotation.</title>
        <authorList>
            <consortium name="The Broad Institute Genomics Platform"/>
            <consortium name="The Broad Institute Genome Sequencing Center for Infectious Disease"/>
            <person name="Wu L."/>
            <person name="Ma J."/>
        </authorList>
    </citation>
    <scope>NUCLEOTIDE SEQUENCE [LARGE SCALE GENOMIC DNA]</scope>
    <source>
        <strain evidence="4">JCM 16112</strain>
    </source>
</reference>
<gene>
    <name evidence="3" type="ORF">GCM10009119_24610</name>
</gene>
<dbReference type="InterPro" id="IPR012341">
    <property type="entry name" value="6hp_glycosidase-like_sf"/>
</dbReference>
<keyword evidence="4" id="KW-1185">Reference proteome</keyword>
<feature type="domain" description="Glycosyl hydrolase family 63 C-terminal" evidence="1">
    <location>
        <begin position="695"/>
        <end position="777"/>
    </location>
</feature>
<dbReference type="Pfam" id="PF03200">
    <property type="entry name" value="Glyco_hydro_63"/>
    <property type="match status" value="1"/>
</dbReference>
<comment type="caution">
    <text evidence="3">The sequence shown here is derived from an EMBL/GenBank/DDBJ whole genome shotgun (WGS) entry which is preliminary data.</text>
</comment>
<dbReference type="EMBL" id="BAAAFI010000013">
    <property type="protein sequence ID" value="GAA0879493.1"/>
    <property type="molecule type" value="Genomic_DNA"/>
</dbReference>
<dbReference type="InterPro" id="IPR031335">
    <property type="entry name" value="Glyco_hydro_63_C"/>
</dbReference>
<name>A0ABN1N0X2_9BACT</name>
<dbReference type="Proteomes" id="UP001500469">
    <property type="component" value="Unassembled WGS sequence"/>
</dbReference>
<dbReference type="PANTHER" id="PTHR10412:SF10">
    <property type="entry name" value="GLYCOSYL HYDROLASE FAMILY 63 C-TERMINAL DOMAIN-CONTAINING PROTEIN"/>
    <property type="match status" value="1"/>
</dbReference>
<protein>
    <submittedName>
        <fullName evidence="3">Glucosidase</fullName>
    </submittedName>
</protein>
<feature type="domain" description="Mannosylglycerate hydrolase MGH1-like glycoside hydrolase" evidence="2">
    <location>
        <begin position="417"/>
        <end position="645"/>
    </location>
</feature>
<evidence type="ECO:0000313" key="3">
    <source>
        <dbReference type="EMBL" id="GAA0879493.1"/>
    </source>
</evidence>
<sequence>MSAENTRLKEDKERHKHWKKWGPYLTERQWGTVREDYSPDGAAWENVTHEDAKSKAYRWGEEGIAGISDHQQRLCLSWAFWNGKDPLIKERLFGLTGNQGNHGEDVKEIYYYLDSTPTHSYMKMLYKYPQEEFPYQKLIDENGRASKLQDEYELIDTGIFDEDRYFDIFIEYAKIDSEDIISIVTVHNRGPEAAKLTLMPTAWFRKTWFTGHEPFMPRITKIDEHTAKAFSPKTGNYIFTFCSNKDLLFCDNETNREKLYGIPNERKYTKDGINDFIVSGDRSRLNPANTGTKVAAVYELEIPAGGKKSIKMRMQHRQEENALDACRENMDLRKKEADEYYDAIQKRVTDPDLRSIQRQAYAGMMWSKQFYYYDVERWLEGDAGRYSPPAQRKSGRNHNWRHLQNYDIISMPDKWEYPWYAAWDLAFHCIPIARIDSEFAKNQLLLLLNEWYMHPNGQIPAYEWNFSDVNPPVHAYAVQRVYQIDKKVNGGKGDQEFLERAMHKLMLNFTWWVNRKDSEGKNIFEGGFLGLDNISLFDRNHAQHYQGKLEQADGTSWMAMFSLNMLRIALDLCEFNKVYQYSATKFLEHFLYIAGAMNNISSEHISLWDDEDNFFYDIFHLKGKDPKKLKVRSIVGLIPLFAVEPIREDLFEKLPEFKKRLDFFLSEKPKLAALVSSWIQPGYDKRRLFSLLRGHRMKSVLQKMLDSDEFLSEYGIRSLSKYHKDNPYTLKISGETLSIKYTPGEAETRMFGGNSNWRGPIWFPINFLIIESLKKFDFYYGGDFSIEYPVRSGNFMTMDIIAKELSLRCMKIFMRDENGHRPMFGKNQKFQEDPHFKDHILFYEYFHGDTGKGLGASHQTGWTGLVAEMIHKYYKTSEVNHDVVTPLFRS</sequence>
<dbReference type="Pfam" id="PF22422">
    <property type="entry name" value="MGH1-like_GH"/>
    <property type="match status" value="1"/>
</dbReference>
<evidence type="ECO:0000259" key="2">
    <source>
        <dbReference type="Pfam" id="PF22422"/>
    </source>
</evidence>
<dbReference type="Gene3D" id="1.50.10.10">
    <property type="match status" value="1"/>
</dbReference>
<organism evidence="3 4">
    <name type="scientific">Algoriphagus jejuensis</name>
    <dbReference type="NCBI Taxonomy" id="419934"/>
    <lineage>
        <taxon>Bacteria</taxon>
        <taxon>Pseudomonadati</taxon>
        <taxon>Bacteroidota</taxon>
        <taxon>Cytophagia</taxon>
        <taxon>Cytophagales</taxon>
        <taxon>Cyclobacteriaceae</taxon>
        <taxon>Algoriphagus</taxon>
    </lineage>
</organism>
<evidence type="ECO:0000259" key="1">
    <source>
        <dbReference type="Pfam" id="PF03200"/>
    </source>
</evidence>
<accession>A0ABN1N0X2</accession>
<dbReference type="InterPro" id="IPR054491">
    <property type="entry name" value="MGH1-like_GH"/>
</dbReference>
<proteinExistence type="predicted"/>
<evidence type="ECO:0000313" key="4">
    <source>
        <dbReference type="Proteomes" id="UP001500469"/>
    </source>
</evidence>
<dbReference type="RefSeq" id="WP_343851948.1">
    <property type="nucleotide sequence ID" value="NZ_BAAAFI010000013.1"/>
</dbReference>
<dbReference type="SUPFAM" id="SSF48208">
    <property type="entry name" value="Six-hairpin glycosidases"/>
    <property type="match status" value="1"/>
</dbReference>
<dbReference type="InterPro" id="IPR004888">
    <property type="entry name" value="Glycoside_hydrolase_63"/>
</dbReference>